<reference evidence="1 2" key="1">
    <citation type="submission" date="2014-04" db="EMBL/GenBank/DDBJ databases">
        <title>Evolutionary Origins and Diversification of the Mycorrhizal Mutualists.</title>
        <authorList>
            <consortium name="DOE Joint Genome Institute"/>
            <consortium name="Mycorrhizal Genomics Consortium"/>
            <person name="Kohler A."/>
            <person name="Kuo A."/>
            <person name="Nagy L.G."/>
            <person name="Floudas D."/>
            <person name="Copeland A."/>
            <person name="Barry K.W."/>
            <person name="Cichocki N."/>
            <person name="Veneault-Fourrey C."/>
            <person name="LaButti K."/>
            <person name="Lindquist E.A."/>
            <person name="Lipzen A."/>
            <person name="Lundell T."/>
            <person name="Morin E."/>
            <person name="Murat C."/>
            <person name="Riley R."/>
            <person name="Ohm R."/>
            <person name="Sun H."/>
            <person name="Tunlid A."/>
            <person name="Henrissat B."/>
            <person name="Grigoriev I.V."/>
            <person name="Hibbett D.S."/>
            <person name="Martin F."/>
        </authorList>
    </citation>
    <scope>NUCLEOTIDE SEQUENCE [LARGE SCALE GENOMIC DNA]</scope>
    <source>
        <strain evidence="1 2">FD-317 M1</strain>
    </source>
</reference>
<evidence type="ECO:0000313" key="2">
    <source>
        <dbReference type="Proteomes" id="UP000053593"/>
    </source>
</evidence>
<organism evidence="1 2">
    <name type="scientific">Collybiopsis luxurians FD-317 M1</name>
    <dbReference type="NCBI Taxonomy" id="944289"/>
    <lineage>
        <taxon>Eukaryota</taxon>
        <taxon>Fungi</taxon>
        <taxon>Dikarya</taxon>
        <taxon>Basidiomycota</taxon>
        <taxon>Agaricomycotina</taxon>
        <taxon>Agaricomycetes</taxon>
        <taxon>Agaricomycetidae</taxon>
        <taxon>Agaricales</taxon>
        <taxon>Marasmiineae</taxon>
        <taxon>Omphalotaceae</taxon>
        <taxon>Collybiopsis</taxon>
        <taxon>Collybiopsis luxurians</taxon>
    </lineage>
</organism>
<dbReference type="Proteomes" id="UP000053593">
    <property type="component" value="Unassembled WGS sequence"/>
</dbReference>
<keyword evidence="2" id="KW-1185">Reference proteome</keyword>
<evidence type="ECO:0000313" key="1">
    <source>
        <dbReference type="EMBL" id="KIK53410.1"/>
    </source>
</evidence>
<protein>
    <submittedName>
        <fullName evidence="1">Uncharacterized protein</fullName>
    </submittedName>
</protein>
<gene>
    <name evidence="1" type="ORF">GYMLUDRAFT_63682</name>
</gene>
<proteinExistence type="predicted"/>
<accession>A0A0D0ASM0</accession>
<dbReference type="EMBL" id="KN834829">
    <property type="protein sequence ID" value="KIK53410.1"/>
    <property type="molecule type" value="Genomic_DNA"/>
</dbReference>
<dbReference type="OrthoDB" id="3046222at2759"/>
<dbReference type="HOGENOM" id="CLU_1026948_0_0_1"/>
<sequence length="271" mass="31019">MLAALPPGTTLQQIFSHYWSQIEWMESGKPCNAKAMFENIQEIVRHAISKIYQLHDIGDFGCSRTWMNRTVMDDKVPLSAKLYFFMQHTSHWKCQHGHEFSLPGTQLHPAVKFEQWDIQKFLTLHSKSKVIDLSEYIRDIIPRNSGNGPAGARGSVPVHLEPPVLCPYSSCNSVPSEMTHVYTSWPRFLNFSPPEDALANFPGVSIHMSHNIKIPLTFGADPELESTPCITYQLVGRSVFHKSHYTTDILIPYEGEMQTYHYDDMRIPKNK</sequence>
<dbReference type="AlphaFoldDB" id="A0A0D0ASM0"/>
<name>A0A0D0ASM0_9AGAR</name>